<comment type="caution">
    <text evidence="3">The sequence shown here is derived from an EMBL/GenBank/DDBJ whole genome shotgun (WGS) entry which is preliminary data.</text>
</comment>
<keyword evidence="4" id="KW-1185">Reference proteome</keyword>
<dbReference type="Proteomes" id="UP000282574">
    <property type="component" value="Unassembled WGS sequence"/>
</dbReference>
<evidence type="ECO:0000259" key="2">
    <source>
        <dbReference type="Pfam" id="PF16684"/>
    </source>
</evidence>
<protein>
    <recommendedName>
        <fullName evidence="2">Telomere resolvase ResT/TelK catalytic domain-containing protein</fullName>
    </recommendedName>
</protein>
<dbReference type="RefSeq" id="WP_106169175.1">
    <property type="nucleotide sequence ID" value="NZ_JAVKZF010000004.1"/>
</dbReference>
<accession>A0AB37UB31</accession>
<evidence type="ECO:0000256" key="1">
    <source>
        <dbReference type="SAM" id="MobiDB-lite"/>
    </source>
</evidence>
<dbReference type="EMBL" id="RSCK01000106">
    <property type="protein sequence ID" value="RUT02662.1"/>
    <property type="molecule type" value="Genomic_DNA"/>
</dbReference>
<dbReference type="Pfam" id="PF16684">
    <property type="entry name" value="ResT-TelK_cat"/>
    <property type="match status" value="1"/>
</dbReference>
<proteinExistence type="predicted"/>
<feature type="compositionally biased region" description="Low complexity" evidence="1">
    <location>
        <begin position="645"/>
        <end position="677"/>
    </location>
</feature>
<organism evidence="3 4">
    <name type="scientific">Chroococcidiopsis cubana SAG 39.79</name>
    <dbReference type="NCBI Taxonomy" id="388085"/>
    <lineage>
        <taxon>Bacteria</taxon>
        <taxon>Bacillati</taxon>
        <taxon>Cyanobacteriota</taxon>
        <taxon>Cyanophyceae</taxon>
        <taxon>Chroococcidiopsidales</taxon>
        <taxon>Chroococcidiopsidaceae</taxon>
        <taxon>Chroococcidiopsis</taxon>
    </lineage>
</organism>
<evidence type="ECO:0000313" key="4">
    <source>
        <dbReference type="Proteomes" id="UP000282574"/>
    </source>
</evidence>
<dbReference type="InterPro" id="IPR038280">
    <property type="entry name" value="ResT/TelK_cat_sf"/>
</dbReference>
<feature type="region of interest" description="Disordered" evidence="1">
    <location>
        <begin position="489"/>
        <end position="532"/>
    </location>
</feature>
<gene>
    <name evidence="3" type="ORF">DSM107010_62020</name>
</gene>
<feature type="region of interest" description="Disordered" evidence="1">
    <location>
        <begin position="609"/>
        <end position="681"/>
    </location>
</feature>
<reference evidence="3 4" key="1">
    <citation type="journal article" date="2019" name="Genome Biol. Evol.">
        <title>Day and night: Metabolic profiles and evolutionary relationships of six axenic non-marine cyanobacteria.</title>
        <authorList>
            <person name="Will S.E."/>
            <person name="Henke P."/>
            <person name="Boedeker C."/>
            <person name="Huang S."/>
            <person name="Brinkmann H."/>
            <person name="Rohde M."/>
            <person name="Jarek M."/>
            <person name="Friedl T."/>
            <person name="Seufert S."/>
            <person name="Schumacher M."/>
            <person name="Overmann J."/>
            <person name="Neumann-Schaal M."/>
            <person name="Petersen J."/>
        </authorList>
    </citation>
    <scope>NUCLEOTIDE SEQUENCE [LARGE SCALE GENOMIC DNA]</scope>
    <source>
        <strain evidence="3 4">SAG 39.79</strain>
    </source>
</reference>
<dbReference type="AlphaFoldDB" id="A0AB37UB31"/>
<dbReference type="Gene3D" id="1.10.443.30">
    <property type="entry name" value="Telomere resolvase"/>
    <property type="match status" value="1"/>
</dbReference>
<sequence>MSNATRFDLSREEIIARYRQRIQKGDRTKLSKYELDQLALHFVERLKSLNSPDEIQALCGAEITLLEEGYPQATIAGNQIPLYRRLIEDAISTGTLPLTDENSHLVTWTKRNTGELGQTQEHFALYYLKYDRATYQQIRSEGTAANNNRQDNLQPVPLQRYLDTAVELLASNDERHLAIALAALTGRRHTEVISKGQFQPTHHPYLLHFQGQQKKQIGEGEASPAFDILTLVPAAQVLESIERFRTLPAIQQLEGVDSKDPKMRVLNTRIDREMKHLFQDSGIVPVLAGKKTVSIHRLRGVYGAIAIHFFCPPTKHEHRFLQHYLGHVLDQQQAAPNSIATSHYFHYRLVNQQGQPLEGQGVLLDANGLPPLERDEVQLEPTQPVPQEKSIAPLESVEPVPPAQSVRVKPAQTKLTSKTDKSERAIASPNDSTKSDPTPPRQHSLLRIFKDEHDRWLAVLDALCPQCDNQQEKTAALLQWVEARLDSSKDVTQASPGANGVTPEPSEAKSHLARAAEGTVQHDSTHPISTQVGADREIAQVVVDQARTLSWLTGRIEALEAEITTLKQQREQASATSTLSSTLGLELERLKTENRELKQAAARFEAAKAALLGNDRPTPTPNTSPTKGADSAPGSGSVLHDPDQVQEQTQPQPVPDTTNTTPSRISGSAAPRSARSGGAKERAKRIFAAICEWNQQHPQDTWAITVGLLEETFGINRKAAKEFISANQNSISQHHERIGVNNQRGHNRGKDTAALKAFVQQFEA</sequence>
<name>A0AB37UB31_9CYAN</name>
<feature type="region of interest" description="Disordered" evidence="1">
    <location>
        <begin position="380"/>
        <end position="442"/>
    </location>
</feature>
<dbReference type="InterPro" id="IPR032047">
    <property type="entry name" value="ResT/TelK_cat"/>
</dbReference>
<feature type="domain" description="Telomere resolvase ResT/TelK catalytic" evidence="2">
    <location>
        <begin position="152"/>
        <end position="347"/>
    </location>
</feature>
<evidence type="ECO:0000313" key="3">
    <source>
        <dbReference type="EMBL" id="RUT02662.1"/>
    </source>
</evidence>